<evidence type="ECO:0000313" key="3">
    <source>
        <dbReference type="EMBL" id="MEJ2862763.1"/>
    </source>
</evidence>
<reference evidence="3 4" key="1">
    <citation type="submission" date="2024-03" db="EMBL/GenBank/DDBJ databases">
        <title>Actinomycetospora sp. OC33-EN07, a novel actinomycete isolated from wild orchid (Aerides multiflora).</title>
        <authorList>
            <person name="Suriyachadkun C."/>
        </authorList>
    </citation>
    <scope>NUCLEOTIDE SEQUENCE [LARGE SCALE GENOMIC DNA]</scope>
    <source>
        <strain evidence="3 4">OC33-EN07</strain>
    </source>
</reference>
<dbReference type="PANTHER" id="PTHR43252:SF4">
    <property type="entry name" value="TRANSCRIPTIONAL REGULATORY PROTEIN"/>
    <property type="match status" value="1"/>
</dbReference>
<dbReference type="InterPro" id="IPR036388">
    <property type="entry name" value="WH-like_DNA-bd_sf"/>
</dbReference>
<keyword evidence="4" id="KW-1185">Reference proteome</keyword>
<evidence type="ECO:0000259" key="1">
    <source>
        <dbReference type="Pfam" id="PF03551"/>
    </source>
</evidence>
<name>A0ABU8M8I9_9PSEU</name>
<dbReference type="InterPro" id="IPR005149">
    <property type="entry name" value="Tscrpt_reg_PadR_N"/>
</dbReference>
<sequence length="181" mass="20129">MSLRHALLGLLADGPASGYDLTRAFDGSIGRYAWQAGHSRIYPELAKMAEAGQVVVDETGPRGRKTYALTDDGHTELRRWMLHWPEQANVRDETVLRMFLVQSLEPEDARRLLEGIAAHCLAEIENLRPVMEADDAEHRPGDPLPFGRLAGEYGLRQYEAVHGWALWSLERLGAAEPAGTS</sequence>
<evidence type="ECO:0000313" key="4">
    <source>
        <dbReference type="Proteomes" id="UP001369736"/>
    </source>
</evidence>
<dbReference type="EMBL" id="JBBEGM010000006">
    <property type="protein sequence ID" value="MEJ2862763.1"/>
    <property type="molecule type" value="Genomic_DNA"/>
</dbReference>
<dbReference type="SUPFAM" id="SSF46785">
    <property type="entry name" value="Winged helix' DNA-binding domain"/>
    <property type="match status" value="1"/>
</dbReference>
<dbReference type="Proteomes" id="UP001369736">
    <property type="component" value="Unassembled WGS sequence"/>
</dbReference>
<feature type="domain" description="Transcription regulator PadR N-terminal" evidence="1">
    <location>
        <begin position="7"/>
        <end position="78"/>
    </location>
</feature>
<evidence type="ECO:0000259" key="2">
    <source>
        <dbReference type="Pfam" id="PF10400"/>
    </source>
</evidence>
<dbReference type="Pfam" id="PF03551">
    <property type="entry name" value="PadR"/>
    <property type="match status" value="1"/>
</dbReference>
<proteinExistence type="predicted"/>
<dbReference type="InterPro" id="IPR018309">
    <property type="entry name" value="Tscrpt_reg_PadR_C"/>
</dbReference>
<dbReference type="Gene3D" id="1.10.10.10">
    <property type="entry name" value="Winged helix-like DNA-binding domain superfamily/Winged helix DNA-binding domain"/>
    <property type="match status" value="1"/>
</dbReference>
<comment type="caution">
    <text evidence="3">The sequence shown here is derived from an EMBL/GenBank/DDBJ whole genome shotgun (WGS) entry which is preliminary data.</text>
</comment>
<dbReference type="RefSeq" id="WP_337704133.1">
    <property type="nucleotide sequence ID" value="NZ_JBBEGM010000006.1"/>
</dbReference>
<dbReference type="Pfam" id="PF10400">
    <property type="entry name" value="Vir_act_alpha_C"/>
    <property type="match status" value="1"/>
</dbReference>
<organism evidence="3 4">
    <name type="scientific">Actinomycetospora flava</name>
    <dbReference type="NCBI Taxonomy" id="3129232"/>
    <lineage>
        <taxon>Bacteria</taxon>
        <taxon>Bacillati</taxon>
        <taxon>Actinomycetota</taxon>
        <taxon>Actinomycetes</taxon>
        <taxon>Pseudonocardiales</taxon>
        <taxon>Pseudonocardiaceae</taxon>
        <taxon>Actinomycetospora</taxon>
    </lineage>
</organism>
<dbReference type="PANTHER" id="PTHR43252">
    <property type="entry name" value="TRANSCRIPTIONAL REGULATOR YQJI"/>
    <property type="match status" value="1"/>
</dbReference>
<dbReference type="InterPro" id="IPR036390">
    <property type="entry name" value="WH_DNA-bd_sf"/>
</dbReference>
<accession>A0ABU8M8I9</accession>
<protein>
    <submittedName>
        <fullName evidence="3">PadR family transcriptional regulator</fullName>
    </submittedName>
</protein>
<feature type="domain" description="Transcription regulator PadR C-terminal" evidence="2">
    <location>
        <begin position="90"/>
        <end position="172"/>
    </location>
</feature>
<gene>
    <name evidence="3" type="ORF">WCD58_16445</name>
</gene>